<keyword evidence="3" id="KW-1185">Reference proteome</keyword>
<dbReference type="GeneID" id="62202356"/>
<feature type="compositionally biased region" description="Low complexity" evidence="1">
    <location>
        <begin position="381"/>
        <end position="394"/>
    </location>
</feature>
<feature type="compositionally biased region" description="Low complexity" evidence="1">
    <location>
        <begin position="357"/>
        <end position="373"/>
    </location>
</feature>
<dbReference type="Proteomes" id="UP000596902">
    <property type="component" value="Unassembled WGS sequence"/>
</dbReference>
<organism evidence="2 3">
    <name type="scientific">Alternaria burnsii</name>
    <dbReference type="NCBI Taxonomy" id="1187904"/>
    <lineage>
        <taxon>Eukaryota</taxon>
        <taxon>Fungi</taxon>
        <taxon>Dikarya</taxon>
        <taxon>Ascomycota</taxon>
        <taxon>Pezizomycotina</taxon>
        <taxon>Dothideomycetes</taxon>
        <taxon>Pleosporomycetidae</taxon>
        <taxon>Pleosporales</taxon>
        <taxon>Pleosporineae</taxon>
        <taxon>Pleosporaceae</taxon>
        <taxon>Alternaria</taxon>
        <taxon>Alternaria sect. Alternaria</taxon>
    </lineage>
</organism>
<evidence type="ECO:0000313" key="2">
    <source>
        <dbReference type="EMBL" id="KAF7678750.1"/>
    </source>
</evidence>
<evidence type="ECO:0000256" key="1">
    <source>
        <dbReference type="SAM" id="MobiDB-lite"/>
    </source>
</evidence>
<feature type="region of interest" description="Disordered" evidence="1">
    <location>
        <begin position="61"/>
        <end position="216"/>
    </location>
</feature>
<feature type="region of interest" description="Disordered" evidence="1">
    <location>
        <begin position="445"/>
        <end position="505"/>
    </location>
</feature>
<accession>A0A8H7BB51</accession>
<feature type="compositionally biased region" description="Polar residues" evidence="1">
    <location>
        <begin position="455"/>
        <end position="468"/>
    </location>
</feature>
<dbReference type="RefSeq" id="XP_038788885.1">
    <property type="nucleotide sequence ID" value="XM_038929178.1"/>
</dbReference>
<reference evidence="2" key="1">
    <citation type="submission" date="2020-01" db="EMBL/GenBank/DDBJ databases">
        <authorList>
            <person name="Feng Z.H.Z."/>
        </authorList>
    </citation>
    <scope>NUCLEOTIDE SEQUENCE</scope>
    <source>
        <strain evidence="2">CBS107.38</strain>
    </source>
</reference>
<name>A0A8H7BB51_9PLEO</name>
<gene>
    <name evidence="2" type="ORF">GT037_004131</name>
</gene>
<evidence type="ECO:0000313" key="3">
    <source>
        <dbReference type="Proteomes" id="UP000596902"/>
    </source>
</evidence>
<feature type="compositionally biased region" description="Polar residues" evidence="1">
    <location>
        <begin position="91"/>
        <end position="102"/>
    </location>
</feature>
<proteinExistence type="predicted"/>
<comment type="caution">
    <text evidence="2">The sequence shown here is derived from an EMBL/GenBank/DDBJ whole genome shotgun (WGS) entry which is preliminary data.</text>
</comment>
<feature type="compositionally biased region" description="Low complexity" evidence="1">
    <location>
        <begin position="128"/>
        <end position="145"/>
    </location>
</feature>
<feature type="compositionally biased region" description="Basic and acidic residues" evidence="1">
    <location>
        <begin position="103"/>
        <end position="127"/>
    </location>
</feature>
<dbReference type="AlphaFoldDB" id="A0A8H7BB51"/>
<sequence>MSALRKSTDREIFRMQRQERIKALLEAQSLSFGDMNEMIHQLKKHQAVMEAGKYDDIDDYPLPLDTVGDEPVTKKPKRSFDEYQDLERPSTILSTPSKPSTENMREQTELPNHEHARTSFQSVHDDLLPPSSSSQVDSASDYQSSTPGALLGSDCSLSDPPSPTQTFPSGKPIYGSSPNHFRQPADGGVRGLMRSVHASSSPPPNAAGTLLDPPEGRDWRPLTMNPMISKVGKIKTGDFVGEHLATMLPEHCRTRSDWLRHLYHYGTIQLGHENVDAVPCTIIAEYEIAHGVGLGNNGERLCPPEKFIFGFGQVHRNKTLEQAGPAYVEQMYKAKENRPWLREAVELSRSLKTTSFNPYRSNSQSHSSPSRQMYNHHKGSYDSSGSRSSTYSSYNRAKSYTPQERSKYPTHFGAFAGDGSSFRKGPDDFVIAVSDLEHVSPDRLGMLKAPGARSTGESPSHTSTSFAESPSPLERGQRTLPSAFTIAKRESGSTPAPAPVMDLSE</sequence>
<feature type="region of interest" description="Disordered" evidence="1">
    <location>
        <begin position="355"/>
        <end position="412"/>
    </location>
</feature>
<feature type="compositionally biased region" description="Basic and acidic residues" evidence="1">
    <location>
        <begin position="78"/>
        <end position="88"/>
    </location>
</feature>
<protein>
    <submittedName>
        <fullName evidence="2">Uncharacterized protein</fullName>
    </submittedName>
</protein>
<reference evidence="2" key="2">
    <citation type="submission" date="2020-08" db="EMBL/GenBank/DDBJ databases">
        <title>Draft Genome Sequence of Cumin Blight Pathogen Alternaria burnsii.</title>
        <authorList>
            <person name="Feng Z."/>
        </authorList>
    </citation>
    <scope>NUCLEOTIDE SEQUENCE</scope>
    <source>
        <strain evidence="2">CBS107.38</strain>
    </source>
</reference>
<dbReference type="EMBL" id="JAAABM010000004">
    <property type="protein sequence ID" value="KAF7678750.1"/>
    <property type="molecule type" value="Genomic_DNA"/>
</dbReference>